<dbReference type="OrthoDB" id="9778138at2"/>
<name>A0A4P9A3C6_9BACT</name>
<proteinExistence type="predicted"/>
<keyword evidence="1" id="KW-0472">Membrane</keyword>
<feature type="transmembrane region" description="Helical" evidence="1">
    <location>
        <begin position="118"/>
        <end position="149"/>
    </location>
</feature>
<keyword evidence="1" id="KW-1133">Transmembrane helix</keyword>
<dbReference type="Proteomes" id="UP000310639">
    <property type="component" value="Chromosome"/>
</dbReference>
<organism evidence="2 3">
    <name type="scientific">Candidatus Nanosynbacter featherlites</name>
    <dbReference type="NCBI Taxonomy" id="2572088"/>
    <lineage>
        <taxon>Bacteria</taxon>
        <taxon>Candidatus Saccharimonadota</taxon>
        <taxon>Candidatus Saccharimonadia</taxon>
        <taxon>Candidatus Nanosynbacterales</taxon>
        <taxon>Candidatus Nanosynbacteraceae</taxon>
        <taxon>Candidatus Nanosynbacter</taxon>
    </lineage>
</organism>
<sequence>MAELKTTETPVVEQAEYMAPRAASQAKWLTFEYALAMVSVTFAAITSVVLVPMLFGMWSAKEAMSFGLMLSGSITANILAVSILAVLFSVLAFVLFGRVTRAIAADRSGYTGRLAYKLTTYGSLFMIVLAALPLVANLISVLISSLLLIGVSDAGSVYTALYLGNFLPSLVCLAVLVVVIFFIGKIINGYNKSRPLAITLIAITSVVAVALAITLAVQAHDKPSIKKSNFKYNSSYLLD</sequence>
<feature type="transmembrane region" description="Helical" evidence="1">
    <location>
        <begin position="78"/>
        <end position="97"/>
    </location>
</feature>
<dbReference type="KEGG" id="nft:FBF37_02485"/>
<evidence type="ECO:0000313" key="2">
    <source>
        <dbReference type="EMBL" id="QCT42324.1"/>
    </source>
</evidence>
<keyword evidence="3" id="KW-1185">Reference proteome</keyword>
<gene>
    <name evidence="2" type="ORF">FBF37_02485</name>
</gene>
<dbReference type="AlphaFoldDB" id="A0A4P9A3C6"/>
<feature type="transmembrane region" description="Helical" evidence="1">
    <location>
        <begin position="33"/>
        <end position="58"/>
    </location>
</feature>
<dbReference type="RefSeq" id="WP_138079166.1">
    <property type="nucleotide sequence ID" value="NZ_CP040004.1"/>
</dbReference>
<dbReference type="EMBL" id="CP040004">
    <property type="protein sequence ID" value="QCT42324.1"/>
    <property type="molecule type" value="Genomic_DNA"/>
</dbReference>
<feature type="transmembrane region" description="Helical" evidence="1">
    <location>
        <begin position="196"/>
        <end position="217"/>
    </location>
</feature>
<accession>A0A4P9A3C6</accession>
<keyword evidence="1" id="KW-0812">Transmembrane</keyword>
<evidence type="ECO:0000256" key="1">
    <source>
        <dbReference type="SAM" id="Phobius"/>
    </source>
</evidence>
<protein>
    <submittedName>
        <fullName evidence="2">Uncharacterized protein</fullName>
    </submittedName>
</protein>
<reference evidence="2 3" key="1">
    <citation type="submission" date="2019-04" db="EMBL/GenBank/DDBJ databases">
        <title>Saccharibacteria TM7 genomes.</title>
        <authorList>
            <person name="Bor B."/>
            <person name="He X."/>
            <person name="Chen T."/>
            <person name="Dewhirst F.E."/>
        </authorList>
    </citation>
    <scope>NUCLEOTIDE SEQUENCE [LARGE SCALE GENOMIC DNA]</scope>
    <source>
        <strain evidence="2 3">BB001</strain>
    </source>
</reference>
<evidence type="ECO:0000313" key="3">
    <source>
        <dbReference type="Proteomes" id="UP000310639"/>
    </source>
</evidence>
<feature type="transmembrane region" description="Helical" evidence="1">
    <location>
        <begin position="161"/>
        <end position="184"/>
    </location>
</feature>